<dbReference type="OrthoDB" id="5915212at2"/>
<feature type="domain" description="G" evidence="1">
    <location>
        <begin position="43"/>
        <end position="162"/>
    </location>
</feature>
<dbReference type="CDD" id="cd00882">
    <property type="entry name" value="Ras_like_GTPase"/>
    <property type="match status" value="1"/>
</dbReference>
<dbReference type="EMBL" id="FOWR01000004">
    <property type="protein sequence ID" value="SFO88550.1"/>
    <property type="molecule type" value="Genomic_DNA"/>
</dbReference>
<dbReference type="Pfam" id="PF01926">
    <property type="entry name" value="MMR_HSR1"/>
    <property type="match status" value="1"/>
</dbReference>
<evidence type="ECO:0000313" key="2">
    <source>
        <dbReference type="EMBL" id="SFO88550.1"/>
    </source>
</evidence>
<dbReference type="Proteomes" id="UP000182692">
    <property type="component" value="Unassembled WGS sequence"/>
</dbReference>
<dbReference type="AlphaFoldDB" id="A0A1I5KTV0"/>
<sequence length="319" mass="35702">MENNSAFSRQLSRYISQSPILDEWKTSSLQLRLHQLNDQPLNILFAGPSGVGKSATINALFATEEFETSGAEDEGAIVRFSSGELVLWDFPGYRLEDTQSAMQLAATLSEYDEAGKPLIDLVVVVLDAAQQNLNDGYQLINKVIAPALGESTEQRMLVMLNKVDAANHSYEWAYVNESCSSEVEIWPESTASLLRHCLLRDAELEVAPVSYAAEFSRKADTMRPYNLLKVMNEILVRLPEEKRLTLLDAPLNQRALNWCDSDNRCNYLTQLENTLFDLVYQDAKDGARFGGLLGAHKGKQGRELGYLLRRQLHASLKIG</sequence>
<name>A0A1I5KTV0_9GAMM</name>
<protein>
    <recommendedName>
        <fullName evidence="1">G domain-containing protein</fullName>
    </recommendedName>
</protein>
<evidence type="ECO:0000313" key="3">
    <source>
        <dbReference type="Proteomes" id="UP000182692"/>
    </source>
</evidence>
<dbReference type="Gene3D" id="3.40.50.300">
    <property type="entry name" value="P-loop containing nucleotide triphosphate hydrolases"/>
    <property type="match status" value="1"/>
</dbReference>
<dbReference type="InterPro" id="IPR027417">
    <property type="entry name" value="P-loop_NTPase"/>
</dbReference>
<dbReference type="SUPFAM" id="SSF52540">
    <property type="entry name" value="P-loop containing nucleoside triphosphate hydrolases"/>
    <property type="match status" value="1"/>
</dbReference>
<dbReference type="InterPro" id="IPR006073">
    <property type="entry name" value="GTP-bd"/>
</dbReference>
<accession>A0A1I5KTV0</accession>
<organism evidence="2 3">
    <name type="scientific">Enterovibrio norvegicus DSM 15893</name>
    <dbReference type="NCBI Taxonomy" id="1121869"/>
    <lineage>
        <taxon>Bacteria</taxon>
        <taxon>Pseudomonadati</taxon>
        <taxon>Pseudomonadota</taxon>
        <taxon>Gammaproteobacteria</taxon>
        <taxon>Vibrionales</taxon>
        <taxon>Vibrionaceae</taxon>
        <taxon>Enterovibrio</taxon>
    </lineage>
</organism>
<reference evidence="2 3" key="1">
    <citation type="submission" date="2016-10" db="EMBL/GenBank/DDBJ databases">
        <authorList>
            <person name="de Groot N.N."/>
        </authorList>
    </citation>
    <scope>NUCLEOTIDE SEQUENCE [LARGE SCALE GENOMIC DNA]</scope>
    <source>
        <strain evidence="2 3">DSM 15893</strain>
    </source>
</reference>
<dbReference type="GeneID" id="35872581"/>
<proteinExistence type="predicted"/>
<dbReference type="GO" id="GO:0005525">
    <property type="term" value="F:GTP binding"/>
    <property type="evidence" value="ECO:0007669"/>
    <property type="project" value="InterPro"/>
</dbReference>
<dbReference type="RefSeq" id="WP_017010388.1">
    <property type="nucleotide sequence ID" value="NZ_FOWR01000004.1"/>
</dbReference>
<gene>
    <name evidence="2" type="ORF">SAMN03084138_00754</name>
</gene>
<evidence type="ECO:0000259" key="1">
    <source>
        <dbReference type="Pfam" id="PF01926"/>
    </source>
</evidence>